<reference evidence="2 3" key="1">
    <citation type="submission" date="2015-08" db="EMBL/GenBank/DDBJ databases">
        <title>Whole genome sequence of Flavobacterium akiainvivens IK-1T, from decaying Wikstroemia oahuensis, an endemic Hawaiian shrub.</title>
        <authorList>
            <person name="Wan X."/>
            <person name="Hou S."/>
            <person name="Saito J."/>
            <person name="Donachie S."/>
        </authorList>
    </citation>
    <scope>NUCLEOTIDE SEQUENCE [LARGE SCALE GENOMIC DNA]</scope>
    <source>
        <strain evidence="2 3">IK-1</strain>
    </source>
</reference>
<evidence type="ECO:0000313" key="2">
    <source>
        <dbReference type="EMBL" id="KOS07854.1"/>
    </source>
</evidence>
<organism evidence="2 3">
    <name type="scientific">Flavobacterium akiainvivens</name>
    <dbReference type="NCBI Taxonomy" id="1202724"/>
    <lineage>
        <taxon>Bacteria</taxon>
        <taxon>Pseudomonadati</taxon>
        <taxon>Bacteroidota</taxon>
        <taxon>Flavobacteriia</taxon>
        <taxon>Flavobacteriales</taxon>
        <taxon>Flavobacteriaceae</taxon>
        <taxon>Flavobacterium</taxon>
    </lineage>
</organism>
<dbReference type="RefSeq" id="WP_054409571.1">
    <property type="nucleotide sequence ID" value="NZ_FOYA01000002.1"/>
</dbReference>
<protein>
    <submittedName>
        <fullName evidence="2">Uncharacterized protein</fullName>
    </submittedName>
</protein>
<gene>
    <name evidence="2" type="ORF">AM493_18665</name>
</gene>
<feature type="compositionally biased region" description="Polar residues" evidence="1">
    <location>
        <begin position="1"/>
        <end position="15"/>
    </location>
</feature>
<comment type="caution">
    <text evidence="2">The sequence shown here is derived from an EMBL/GenBank/DDBJ whole genome shotgun (WGS) entry which is preliminary data.</text>
</comment>
<proteinExistence type="predicted"/>
<dbReference type="AlphaFoldDB" id="A0A0M8MFJ8"/>
<dbReference type="Proteomes" id="UP000037755">
    <property type="component" value="Unassembled WGS sequence"/>
</dbReference>
<name>A0A0M8MFJ8_9FLAO</name>
<accession>A0A0M8MFJ8</accession>
<evidence type="ECO:0000256" key="1">
    <source>
        <dbReference type="SAM" id="MobiDB-lite"/>
    </source>
</evidence>
<evidence type="ECO:0000313" key="3">
    <source>
        <dbReference type="Proteomes" id="UP000037755"/>
    </source>
</evidence>
<dbReference type="OrthoDB" id="1367000at2"/>
<feature type="region of interest" description="Disordered" evidence="1">
    <location>
        <begin position="1"/>
        <end position="96"/>
    </location>
</feature>
<dbReference type="EMBL" id="LIYD01000005">
    <property type="protein sequence ID" value="KOS07854.1"/>
    <property type="molecule type" value="Genomic_DNA"/>
</dbReference>
<keyword evidence="3" id="KW-1185">Reference proteome</keyword>
<dbReference type="PATRIC" id="fig|1202724.3.peg.3875"/>
<dbReference type="STRING" id="1202724.AM493_18665"/>
<sequence length="96" mass="10894">MEDNTNSRVGQQANRQPERNEFKKGPHQSYDNMPYEDPAITNPVELASYPPPAEKVSAADIENENEIHGINTKRNPVREGRNIISTDNNPERDGFM</sequence>